<name>A0A5C7H6B9_9ROSI</name>
<dbReference type="OrthoDB" id="1938519at2759"/>
<keyword evidence="2" id="KW-0689">Ribosomal protein</keyword>
<dbReference type="GO" id="GO:0022627">
    <property type="term" value="C:cytosolic small ribosomal subunit"/>
    <property type="evidence" value="ECO:0007669"/>
    <property type="project" value="TreeGrafter"/>
</dbReference>
<evidence type="ECO:0000256" key="1">
    <source>
        <dbReference type="ARBA" id="ARBA00009083"/>
    </source>
</evidence>
<feature type="compositionally biased region" description="Pro residues" evidence="4">
    <location>
        <begin position="190"/>
        <end position="212"/>
    </location>
</feature>
<comment type="similarity">
    <text evidence="1">Belongs to the universal ribosomal protein uS14 family.</text>
</comment>
<dbReference type="GO" id="GO:0003735">
    <property type="term" value="F:structural constituent of ribosome"/>
    <property type="evidence" value="ECO:0007669"/>
    <property type="project" value="InterPro"/>
</dbReference>
<dbReference type="PANTHER" id="PTHR12010:SF22">
    <property type="entry name" value="SMALL RIBOSOMAL SUBUNIT PROTEIN US14Z_US14Y_US14X"/>
    <property type="match status" value="1"/>
</dbReference>
<organism evidence="6 7">
    <name type="scientific">Acer yangbiense</name>
    <dbReference type="NCBI Taxonomy" id="1000413"/>
    <lineage>
        <taxon>Eukaryota</taxon>
        <taxon>Viridiplantae</taxon>
        <taxon>Streptophyta</taxon>
        <taxon>Embryophyta</taxon>
        <taxon>Tracheophyta</taxon>
        <taxon>Spermatophyta</taxon>
        <taxon>Magnoliopsida</taxon>
        <taxon>eudicotyledons</taxon>
        <taxon>Gunneridae</taxon>
        <taxon>Pentapetalae</taxon>
        <taxon>rosids</taxon>
        <taxon>malvids</taxon>
        <taxon>Sapindales</taxon>
        <taxon>Sapindaceae</taxon>
        <taxon>Hippocastanoideae</taxon>
        <taxon>Acereae</taxon>
        <taxon>Acer</taxon>
    </lineage>
</organism>
<accession>A0A5C7H6B9</accession>
<evidence type="ECO:0000256" key="4">
    <source>
        <dbReference type="SAM" id="MobiDB-lite"/>
    </source>
</evidence>
<dbReference type="PANTHER" id="PTHR12010">
    <property type="entry name" value="40S RIBOSOMAL PROTEIN S29"/>
    <property type="match status" value="1"/>
</dbReference>
<sequence length="220" mass="24180">MGHSNVWNSHPKTYGPGSRTCRVCGNPHGIIRKYGLMCCRQCFRSNAKEIGFIKVFVFWVLFLMLAPALMFFSFSKNNTSSSIPGNGEIGRQIKPVFSNFAWLEPVTCLLADTMPFNFVILDIDFEHSGALTIMATSRKLKENGYINPSTNKKHGVGKVNLEDYHPIDPAPSSKATIKPGPIQHGSPLIPYIPKPLPPPTPTLSPPPTPPPEYSKNGGTT</sequence>
<dbReference type="Proteomes" id="UP000323000">
    <property type="component" value="Chromosome 10"/>
</dbReference>
<keyword evidence="3" id="KW-0687">Ribonucleoprotein</keyword>
<keyword evidence="5" id="KW-0812">Transmembrane</keyword>
<dbReference type="InterPro" id="IPR039744">
    <property type="entry name" value="RIbosomal_uS14_euk_arc"/>
</dbReference>
<proteinExistence type="inferred from homology"/>
<gene>
    <name evidence="6" type="ORF">EZV62_021689</name>
</gene>
<protein>
    <recommendedName>
        <fullName evidence="8">40S ribosomal protein S29</fullName>
    </recommendedName>
</protein>
<dbReference type="AlphaFoldDB" id="A0A5C7H6B9"/>
<feature type="region of interest" description="Disordered" evidence="4">
    <location>
        <begin position="164"/>
        <end position="220"/>
    </location>
</feature>
<dbReference type="Pfam" id="PF00253">
    <property type="entry name" value="Ribosomal_S14"/>
    <property type="match status" value="1"/>
</dbReference>
<evidence type="ECO:0000256" key="2">
    <source>
        <dbReference type="ARBA" id="ARBA00022980"/>
    </source>
</evidence>
<reference evidence="7" key="1">
    <citation type="journal article" date="2019" name="Gigascience">
        <title>De novo genome assembly of the endangered Acer yangbiense, a plant species with extremely small populations endemic to Yunnan Province, China.</title>
        <authorList>
            <person name="Yang J."/>
            <person name="Wariss H.M."/>
            <person name="Tao L."/>
            <person name="Zhang R."/>
            <person name="Yun Q."/>
            <person name="Hollingsworth P."/>
            <person name="Dao Z."/>
            <person name="Luo G."/>
            <person name="Guo H."/>
            <person name="Ma Y."/>
            <person name="Sun W."/>
        </authorList>
    </citation>
    <scope>NUCLEOTIDE SEQUENCE [LARGE SCALE GENOMIC DNA]</scope>
    <source>
        <strain evidence="7">cv. Malutang</strain>
    </source>
</reference>
<evidence type="ECO:0000256" key="5">
    <source>
        <dbReference type="SAM" id="Phobius"/>
    </source>
</evidence>
<dbReference type="EMBL" id="VAHF01000010">
    <property type="protein sequence ID" value="TXG52520.1"/>
    <property type="molecule type" value="Genomic_DNA"/>
</dbReference>
<evidence type="ECO:0008006" key="8">
    <source>
        <dbReference type="Google" id="ProtNLM"/>
    </source>
</evidence>
<keyword evidence="5" id="KW-1133">Transmembrane helix</keyword>
<feature type="transmembrane region" description="Helical" evidence="5">
    <location>
        <begin position="50"/>
        <end position="74"/>
    </location>
</feature>
<dbReference type="FunFam" id="4.10.830.10:FF:000002">
    <property type="entry name" value="40S ribosomal protein S29"/>
    <property type="match status" value="1"/>
</dbReference>
<evidence type="ECO:0000256" key="3">
    <source>
        <dbReference type="ARBA" id="ARBA00023274"/>
    </source>
</evidence>
<evidence type="ECO:0000313" key="7">
    <source>
        <dbReference type="Proteomes" id="UP000323000"/>
    </source>
</evidence>
<dbReference type="Gene3D" id="4.10.830.10">
    <property type="entry name" value="30s Ribosomal Protein S14, Chain N"/>
    <property type="match status" value="1"/>
</dbReference>
<dbReference type="InterPro" id="IPR043140">
    <property type="entry name" value="Ribosomal_uS14_sf"/>
</dbReference>
<dbReference type="GO" id="GO:0008270">
    <property type="term" value="F:zinc ion binding"/>
    <property type="evidence" value="ECO:0007669"/>
    <property type="project" value="InterPro"/>
</dbReference>
<keyword evidence="7" id="KW-1185">Reference proteome</keyword>
<dbReference type="NCBIfam" id="NF004424">
    <property type="entry name" value="PRK05766.1"/>
    <property type="match status" value="1"/>
</dbReference>
<dbReference type="GO" id="GO:0002181">
    <property type="term" value="P:cytoplasmic translation"/>
    <property type="evidence" value="ECO:0007669"/>
    <property type="project" value="TreeGrafter"/>
</dbReference>
<keyword evidence="5" id="KW-0472">Membrane</keyword>
<evidence type="ECO:0000313" key="6">
    <source>
        <dbReference type="EMBL" id="TXG52520.1"/>
    </source>
</evidence>
<dbReference type="InterPro" id="IPR001209">
    <property type="entry name" value="Ribosomal_uS14"/>
</dbReference>
<comment type="caution">
    <text evidence="6">The sequence shown here is derived from an EMBL/GenBank/DDBJ whole genome shotgun (WGS) entry which is preliminary data.</text>
</comment>